<dbReference type="PRINTS" id="PR01374">
    <property type="entry name" value="TONBPROTEIN"/>
</dbReference>
<dbReference type="SUPFAM" id="SSF74653">
    <property type="entry name" value="TolA/TonB C-terminal domain"/>
    <property type="match status" value="1"/>
</dbReference>
<dbReference type="InterPro" id="IPR006260">
    <property type="entry name" value="TonB/TolA_C"/>
</dbReference>
<dbReference type="GO" id="GO:0055085">
    <property type="term" value="P:transmembrane transport"/>
    <property type="evidence" value="ECO:0007669"/>
    <property type="project" value="InterPro"/>
</dbReference>
<dbReference type="PANTHER" id="PTHR33446">
    <property type="entry name" value="PROTEIN TONB-RELATED"/>
    <property type="match status" value="1"/>
</dbReference>
<evidence type="ECO:0000256" key="9">
    <source>
        <dbReference type="ARBA" id="ARBA00023136"/>
    </source>
</evidence>
<feature type="domain" description="TonB C-terminal" evidence="10">
    <location>
        <begin position="134"/>
        <end position="224"/>
    </location>
</feature>
<dbReference type="EMBL" id="RAPN01000001">
    <property type="protein sequence ID" value="RKD92658.1"/>
    <property type="molecule type" value="Genomic_DNA"/>
</dbReference>
<accession>A0A419WB15</accession>
<comment type="subcellular location">
    <subcellularLocation>
        <location evidence="1">Cell inner membrane</location>
        <topology evidence="1">Single-pass membrane protein</topology>
        <orientation evidence="1">Periplasmic side</orientation>
    </subcellularLocation>
</comment>
<dbReference type="Proteomes" id="UP000283387">
    <property type="component" value="Unassembled WGS sequence"/>
</dbReference>
<evidence type="ECO:0000256" key="5">
    <source>
        <dbReference type="ARBA" id="ARBA00022519"/>
    </source>
</evidence>
<dbReference type="InterPro" id="IPR051045">
    <property type="entry name" value="TonB-dependent_transducer"/>
</dbReference>
<name>A0A419WB15_9BACT</name>
<dbReference type="RefSeq" id="WP_120273846.1">
    <property type="nucleotide sequence ID" value="NZ_RAPN01000001.1"/>
</dbReference>
<keyword evidence="4" id="KW-1003">Cell membrane</keyword>
<evidence type="ECO:0000256" key="2">
    <source>
        <dbReference type="ARBA" id="ARBA00006555"/>
    </source>
</evidence>
<dbReference type="GO" id="GO:0015031">
    <property type="term" value="P:protein transport"/>
    <property type="evidence" value="ECO:0007669"/>
    <property type="project" value="UniProtKB-KW"/>
</dbReference>
<dbReference type="GO" id="GO:0098797">
    <property type="term" value="C:plasma membrane protein complex"/>
    <property type="evidence" value="ECO:0007669"/>
    <property type="project" value="TreeGrafter"/>
</dbReference>
<sequence>MKTKKSPKADLEKNRSLFFSVGLVLALGLVLAAFSVKTEPVAIPETGTVSWDPPEEIIIPITRPEEKKKELPVVSITEIVVDLEAGQEELDMTDFTSEASEGELFEVNPVLASTPPEVEEEIMIVAQEMPEFPGGMKSLMAFIGNSLKYPVLAQENCIYGKVYVRFVVNKDGSIADAMVVRPVNDLLDKEALRVVSSMPKWKPGMQNGKPVRVMYTVPINFVLQ</sequence>
<evidence type="ECO:0000259" key="10">
    <source>
        <dbReference type="PROSITE" id="PS52015"/>
    </source>
</evidence>
<organism evidence="11 12">
    <name type="scientific">Mangrovibacterium diazotrophicum</name>
    <dbReference type="NCBI Taxonomy" id="1261403"/>
    <lineage>
        <taxon>Bacteria</taxon>
        <taxon>Pseudomonadati</taxon>
        <taxon>Bacteroidota</taxon>
        <taxon>Bacteroidia</taxon>
        <taxon>Marinilabiliales</taxon>
        <taxon>Prolixibacteraceae</taxon>
        <taxon>Mangrovibacterium</taxon>
    </lineage>
</organism>
<keyword evidence="3" id="KW-0813">Transport</keyword>
<keyword evidence="7" id="KW-0653">Protein transport</keyword>
<dbReference type="AlphaFoldDB" id="A0A419WB15"/>
<reference evidence="11 12" key="1">
    <citation type="submission" date="2018-09" db="EMBL/GenBank/DDBJ databases">
        <title>Genomic Encyclopedia of Archaeal and Bacterial Type Strains, Phase II (KMG-II): from individual species to whole genera.</title>
        <authorList>
            <person name="Goeker M."/>
        </authorList>
    </citation>
    <scope>NUCLEOTIDE SEQUENCE [LARGE SCALE GENOMIC DNA]</scope>
    <source>
        <strain evidence="11 12">DSM 27148</strain>
    </source>
</reference>
<dbReference type="OrthoDB" id="9814002at2"/>
<protein>
    <submittedName>
        <fullName evidence="11">Protein TonB</fullName>
    </submittedName>
</protein>
<keyword evidence="12" id="KW-1185">Reference proteome</keyword>
<dbReference type="NCBIfam" id="TIGR01352">
    <property type="entry name" value="tonB_Cterm"/>
    <property type="match status" value="1"/>
</dbReference>
<dbReference type="InterPro" id="IPR003538">
    <property type="entry name" value="TonB"/>
</dbReference>
<evidence type="ECO:0000313" key="12">
    <source>
        <dbReference type="Proteomes" id="UP000283387"/>
    </source>
</evidence>
<keyword evidence="9" id="KW-0472">Membrane</keyword>
<proteinExistence type="inferred from homology"/>
<dbReference type="InterPro" id="IPR037682">
    <property type="entry name" value="TonB_C"/>
</dbReference>
<evidence type="ECO:0000256" key="3">
    <source>
        <dbReference type="ARBA" id="ARBA00022448"/>
    </source>
</evidence>
<dbReference type="PROSITE" id="PS52015">
    <property type="entry name" value="TONB_CTD"/>
    <property type="match status" value="1"/>
</dbReference>
<dbReference type="FunFam" id="3.30.1150.10:FF:000002">
    <property type="entry name" value="Energy transducer TonB"/>
    <property type="match status" value="1"/>
</dbReference>
<keyword evidence="5" id="KW-0997">Cell inner membrane</keyword>
<dbReference type="PANTHER" id="PTHR33446:SF2">
    <property type="entry name" value="PROTEIN TONB"/>
    <property type="match status" value="1"/>
</dbReference>
<evidence type="ECO:0000256" key="6">
    <source>
        <dbReference type="ARBA" id="ARBA00022692"/>
    </source>
</evidence>
<evidence type="ECO:0000256" key="1">
    <source>
        <dbReference type="ARBA" id="ARBA00004383"/>
    </source>
</evidence>
<dbReference type="GO" id="GO:0030288">
    <property type="term" value="C:outer membrane-bounded periplasmic space"/>
    <property type="evidence" value="ECO:0007669"/>
    <property type="project" value="InterPro"/>
</dbReference>
<comment type="caution">
    <text evidence="11">The sequence shown here is derived from an EMBL/GenBank/DDBJ whole genome shotgun (WGS) entry which is preliminary data.</text>
</comment>
<comment type="similarity">
    <text evidence="2">Belongs to the TonB family.</text>
</comment>
<gene>
    <name evidence="11" type="ORF">BC643_3034</name>
</gene>
<dbReference type="Pfam" id="PF03544">
    <property type="entry name" value="TonB_C"/>
    <property type="match status" value="1"/>
</dbReference>
<dbReference type="Gene3D" id="3.30.1150.10">
    <property type="match status" value="1"/>
</dbReference>
<evidence type="ECO:0000256" key="7">
    <source>
        <dbReference type="ARBA" id="ARBA00022927"/>
    </source>
</evidence>
<evidence type="ECO:0000256" key="4">
    <source>
        <dbReference type="ARBA" id="ARBA00022475"/>
    </source>
</evidence>
<evidence type="ECO:0000313" key="11">
    <source>
        <dbReference type="EMBL" id="RKD92658.1"/>
    </source>
</evidence>
<dbReference type="GO" id="GO:0015891">
    <property type="term" value="P:siderophore transport"/>
    <property type="evidence" value="ECO:0007669"/>
    <property type="project" value="InterPro"/>
</dbReference>
<evidence type="ECO:0000256" key="8">
    <source>
        <dbReference type="ARBA" id="ARBA00022989"/>
    </source>
</evidence>
<keyword evidence="6" id="KW-0812">Transmembrane</keyword>
<keyword evidence="8" id="KW-1133">Transmembrane helix</keyword>
<dbReference type="GO" id="GO:0031992">
    <property type="term" value="F:energy transducer activity"/>
    <property type="evidence" value="ECO:0007669"/>
    <property type="project" value="InterPro"/>
</dbReference>